<dbReference type="InterPro" id="IPR032580">
    <property type="entry name" value="SatD"/>
</dbReference>
<evidence type="ECO:0000313" key="1">
    <source>
        <dbReference type="EMBL" id="TDX52303.1"/>
    </source>
</evidence>
<dbReference type="AlphaFoldDB" id="A0A4R8H1W4"/>
<sequence length="220" mass="25126">MNYCAIISDVVDSRKLKNRAKAQNEIKTAIKDINQKYKEELAAKFMIYAGDEVQGLLKIPSLSYEIITQLQAKLRPIKLAVGVGIGGIATSIPSNPVTWELDGEAYHRARSMLNKAKEKRPSICYSFSPNSGYSSYNEVESDLINSLLYFIESNREYRTKRQKEIVQLYKEYKNQERVADKLGVSQVSISKVLNKALYYEVKKAENSIMNYLKNFDSQNI</sequence>
<comment type="caution">
    <text evidence="1">The sequence shown here is derived from an EMBL/GenBank/DDBJ whole genome shotgun (WGS) entry which is preliminary data.</text>
</comment>
<gene>
    <name evidence="1" type="ORF">C7959_1079</name>
</gene>
<dbReference type="RefSeq" id="WP_134115746.1">
    <property type="nucleotide sequence ID" value="NZ_SOEG01000007.1"/>
</dbReference>
<accession>A0A4R8H1W4</accession>
<proteinExistence type="predicted"/>
<keyword evidence="2" id="KW-1185">Reference proteome</keyword>
<dbReference type="EMBL" id="SOEG01000007">
    <property type="protein sequence ID" value="TDX52303.1"/>
    <property type="molecule type" value="Genomic_DNA"/>
</dbReference>
<protein>
    <submittedName>
        <fullName evidence="1">SatD family protein</fullName>
    </submittedName>
</protein>
<evidence type="ECO:0000313" key="2">
    <source>
        <dbReference type="Proteomes" id="UP000295832"/>
    </source>
</evidence>
<name>A0A4R8H1W4_9FIRM</name>
<dbReference type="Pfam" id="PF16264">
    <property type="entry name" value="SatD"/>
    <property type="match status" value="1"/>
</dbReference>
<organism evidence="1 2">
    <name type="scientific">Orenia marismortui</name>
    <dbReference type="NCBI Taxonomy" id="46469"/>
    <lineage>
        <taxon>Bacteria</taxon>
        <taxon>Bacillati</taxon>
        <taxon>Bacillota</taxon>
        <taxon>Clostridia</taxon>
        <taxon>Halanaerobiales</taxon>
        <taxon>Halobacteroidaceae</taxon>
        <taxon>Orenia</taxon>
    </lineage>
</organism>
<reference evidence="1 2" key="1">
    <citation type="submission" date="2019-03" db="EMBL/GenBank/DDBJ databases">
        <title>Subsurface microbial communities from deep shales in Ohio and West Virginia, USA.</title>
        <authorList>
            <person name="Wrighton K."/>
        </authorList>
    </citation>
    <scope>NUCLEOTIDE SEQUENCE [LARGE SCALE GENOMIC DNA]</scope>
    <source>
        <strain evidence="1 2">MSL 6dP</strain>
    </source>
</reference>
<dbReference type="STRING" id="926561.GCA_000379025_01326"/>
<dbReference type="Proteomes" id="UP000295832">
    <property type="component" value="Unassembled WGS sequence"/>
</dbReference>